<keyword evidence="1" id="KW-0812">Transmembrane</keyword>
<feature type="transmembrane region" description="Helical" evidence="1">
    <location>
        <begin position="7"/>
        <end position="27"/>
    </location>
</feature>
<accession>A0A914ZQD4</accession>
<sequence>MQLRHLYFIELSQAVALTVLGCAGLLLPPRPLFTWFPSLTVLSTSVFAISALLSLDKSIRQRSRFSLFVYIVARSAIILMMCISVCLLLVGFHSGHTTLRITIPLLVLCIFHAAWGCFVIIECILFRRTLPLKRDCSALLKAEKCEQIEQLNVISRGLDRFQAKHKYLSGSMQTVLTTASDL</sequence>
<keyword evidence="2" id="KW-1185">Reference proteome</keyword>
<evidence type="ECO:0000256" key="1">
    <source>
        <dbReference type="SAM" id="Phobius"/>
    </source>
</evidence>
<dbReference type="Proteomes" id="UP000887569">
    <property type="component" value="Unplaced"/>
</dbReference>
<name>A0A914ZQD4_PARUN</name>
<keyword evidence="1" id="KW-1133">Transmembrane helix</keyword>
<dbReference type="PROSITE" id="PS51257">
    <property type="entry name" value="PROKAR_LIPOPROTEIN"/>
    <property type="match status" value="1"/>
</dbReference>
<protein>
    <submittedName>
        <fullName evidence="3">Uncharacterized protein</fullName>
    </submittedName>
</protein>
<evidence type="ECO:0000313" key="2">
    <source>
        <dbReference type="Proteomes" id="UP000887569"/>
    </source>
</evidence>
<feature type="transmembrane region" description="Helical" evidence="1">
    <location>
        <begin position="67"/>
        <end position="91"/>
    </location>
</feature>
<dbReference type="WBParaSite" id="PgB05_g118_t01">
    <property type="protein sequence ID" value="PgB05_g118_t01"/>
    <property type="gene ID" value="PgB05_g118"/>
</dbReference>
<feature type="transmembrane region" description="Helical" evidence="1">
    <location>
        <begin position="103"/>
        <end position="125"/>
    </location>
</feature>
<proteinExistence type="predicted"/>
<feature type="transmembrane region" description="Helical" evidence="1">
    <location>
        <begin position="33"/>
        <end position="55"/>
    </location>
</feature>
<organism evidence="2 3">
    <name type="scientific">Parascaris univalens</name>
    <name type="common">Nematode worm</name>
    <dbReference type="NCBI Taxonomy" id="6257"/>
    <lineage>
        <taxon>Eukaryota</taxon>
        <taxon>Metazoa</taxon>
        <taxon>Ecdysozoa</taxon>
        <taxon>Nematoda</taxon>
        <taxon>Chromadorea</taxon>
        <taxon>Rhabditida</taxon>
        <taxon>Spirurina</taxon>
        <taxon>Ascaridomorpha</taxon>
        <taxon>Ascaridoidea</taxon>
        <taxon>Ascarididae</taxon>
        <taxon>Parascaris</taxon>
    </lineage>
</organism>
<reference evidence="3" key="1">
    <citation type="submission" date="2022-11" db="UniProtKB">
        <authorList>
            <consortium name="WormBaseParasite"/>
        </authorList>
    </citation>
    <scope>IDENTIFICATION</scope>
</reference>
<evidence type="ECO:0000313" key="3">
    <source>
        <dbReference type="WBParaSite" id="PgB05_g118_t01"/>
    </source>
</evidence>
<keyword evidence="1" id="KW-0472">Membrane</keyword>
<dbReference type="AlphaFoldDB" id="A0A914ZQD4"/>